<dbReference type="GO" id="GO:0000981">
    <property type="term" value="F:DNA-binding transcription factor activity, RNA polymerase II-specific"/>
    <property type="evidence" value="ECO:0007669"/>
    <property type="project" value="InterPro"/>
</dbReference>
<dbReference type="EMBL" id="KV878583">
    <property type="protein sequence ID" value="OJJ61973.1"/>
    <property type="molecule type" value="Genomic_DNA"/>
</dbReference>
<accession>A0A1L9TRQ8</accession>
<evidence type="ECO:0000313" key="9">
    <source>
        <dbReference type="EMBL" id="OJJ61973.1"/>
    </source>
</evidence>
<keyword evidence="4" id="KW-0863">Zinc-finger</keyword>
<keyword evidence="6" id="KW-0539">Nucleus</keyword>
<dbReference type="AlphaFoldDB" id="A0A1L9TRQ8"/>
<evidence type="ECO:0000256" key="4">
    <source>
        <dbReference type="ARBA" id="ARBA00022771"/>
    </source>
</evidence>
<dbReference type="GO" id="GO:0006351">
    <property type="term" value="P:DNA-templated transcription"/>
    <property type="evidence" value="ECO:0007669"/>
    <property type="project" value="InterPro"/>
</dbReference>
<reference evidence="10" key="1">
    <citation type="journal article" date="2017" name="Genome Biol.">
        <title>Comparative genomics reveals high biological diversity and specific adaptations in the industrially and medically important fungal genus Aspergillus.</title>
        <authorList>
            <person name="de Vries R.P."/>
            <person name="Riley R."/>
            <person name="Wiebenga A."/>
            <person name="Aguilar-Osorio G."/>
            <person name="Amillis S."/>
            <person name="Uchima C.A."/>
            <person name="Anderluh G."/>
            <person name="Asadollahi M."/>
            <person name="Askin M."/>
            <person name="Barry K."/>
            <person name="Battaglia E."/>
            <person name="Bayram O."/>
            <person name="Benocci T."/>
            <person name="Braus-Stromeyer S.A."/>
            <person name="Caldana C."/>
            <person name="Canovas D."/>
            <person name="Cerqueira G.C."/>
            <person name="Chen F."/>
            <person name="Chen W."/>
            <person name="Choi C."/>
            <person name="Clum A."/>
            <person name="Dos Santos R.A."/>
            <person name="Damasio A.R."/>
            <person name="Diallinas G."/>
            <person name="Emri T."/>
            <person name="Fekete E."/>
            <person name="Flipphi M."/>
            <person name="Freyberg S."/>
            <person name="Gallo A."/>
            <person name="Gournas C."/>
            <person name="Habgood R."/>
            <person name="Hainaut M."/>
            <person name="Harispe M.L."/>
            <person name="Henrissat B."/>
            <person name="Hilden K.S."/>
            <person name="Hope R."/>
            <person name="Hossain A."/>
            <person name="Karabika E."/>
            <person name="Karaffa L."/>
            <person name="Karanyi Z."/>
            <person name="Krasevec N."/>
            <person name="Kuo A."/>
            <person name="Kusch H."/>
            <person name="LaButti K."/>
            <person name="Lagendijk E.L."/>
            <person name="Lapidus A."/>
            <person name="Levasseur A."/>
            <person name="Lindquist E."/>
            <person name="Lipzen A."/>
            <person name="Logrieco A.F."/>
            <person name="MacCabe A."/>
            <person name="Maekelae M.R."/>
            <person name="Malavazi I."/>
            <person name="Melin P."/>
            <person name="Meyer V."/>
            <person name="Mielnichuk N."/>
            <person name="Miskei M."/>
            <person name="Molnar A.P."/>
            <person name="Mule G."/>
            <person name="Ngan C.Y."/>
            <person name="Orejas M."/>
            <person name="Orosz E."/>
            <person name="Ouedraogo J.P."/>
            <person name="Overkamp K.M."/>
            <person name="Park H.-S."/>
            <person name="Perrone G."/>
            <person name="Piumi F."/>
            <person name="Punt P.J."/>
            <person name="Ram A.F."/>
            <person name="Ramon A."/>
            <person name="Rauscher S."/>
            <person name="Record E."/>
            <person name="Riano-Pachon D.M."/>
            <person name="Robert V."/>
            <person name="Roehrig J."/>
            <person name="Ruller R."/>
            <person name="Salamov A."/>
            <person name="Salih N.S."/>
            <person name="Samson R.A."/>
            <person name="Sandor E."/>
            <person name="Sanguinetti M."/>
            <person name="Schuetze T."/>
            <person name="Sepcic K."/>
            <person name="Shelest E."/>
            <person name="Sherlock G."/>
            <person name="Sophianopoulou V."/>
            <person name="Squina F.M."/>
            <person name="Sun H."/>
            <person name="Susca A."/>
            <person name="Todd R.B."/>
            <person name="Tsang A."/>
            <person name="Unkles S.E."/>
            <person name="van de Wiele N."/>
            <person name="van Rossen-Uffink D."/>
            <person name="Oliveira J.V."/>
            <person name="Vesth T.C."/>
            <person name="Visser J."/>
            <person name="Yu J.-H."/>
            <person name="Zhou M."/>
            <person name="Andersen M.R."/>
            <person name="Archer D.B."/>
            <person name="Baker S.E."/>
            <person name="Benoit I."/>
            <person name="Brakhage A.A."/>
            <person name="Braus G.H."/>
            <person name="Fischer R."/>
            <person name="Frisvad J.C."/>
            <person name="Goldman G.H."/>
            <person name="Houbraken J."/>
            <person name="Oakley B."/>
            <person name="Pocsi I."/>
            <person name="Scazzocchio C."/>
            <person name="Seiboth B."/>
            <person name="vanKuyk P.A."/>
            <person name="Wortman J."/>
            <person name="Dyer P.S."/>
            <person name="Grigoriev I.V."/>
        </authorList>
    </citation>
    <scope>NUCLEOTIDE SEQUENCE [LARGE SCALE GENOMIC DNA]</scope>
    <source>
        <strain evidence="10">CBS 593.65</strain>
    </source>
</reference>
<keyword evidence="3" id="KW-0677">Repeat</keyword>
<dbReference type="GO" id="GO:0000785">
    <property type="term" value="C:chromatin"/>
    <property type="evidence" value="ECO:0007669"/>
    <property type="project" value="TreeGrafter"/>
</dbReference>
<evidence type="ECO:0000313" key="10">
    <source>
        <dbReference type="Proteomes" id="UP000184356"/>
    </source>
</evidence>
<dbReference type="GO" id="GO:0008270">
    <property type="term" value="F:zinc ion binding"/>
    <property type="evidence" value="ECO:0007669"/>
    <property type="project" value="UniProtKB-KW"/>
</dbReference>
<dbReference type="VEuPathDB" id="FungiDB:ASPSYDRAFT_75950"/>
<dbReference type="CDD" id="cd12148">
    <property type="entry name" value="fungal_TF_MHR"/>
    <property type="match status" value="1"/>
</dbReference>
<feature type="compositionally biased region" description="Polar residues" evidence="7">
    <location>
        <begin position="351"/>
        <end position="371"/>
    </location>
</feature>
<feature type="region of interest" description="Disordered" evidence="7">
    <location>
        <begin position="351"/>
        <end position="385"/>
    </location>
</feature>
<evidence type="ECO:0000256" key="3">
    <source>
        <dbReference type="ARBA" id="ARBA00022737"/>
    </source>
</evidence>
<dbReference type="PANTHER" id="PTHR40626">
    <property type="entry name" value="MIP31509P"/>
    <property type="match status" value="1"/>
</dbReference>
<dbReference type="OrthoDB" id="654211at2759"/>
<keyword evidence="10" id="KW-1185">Reference proteome</keyword>
<evidence type="ECO:0000256" key="7">
    <source>
        <dbReference type="SAM" id="MobiDB-lite"/>
    </source>
</evidence>
<dbReference type="PANTHER" id="PTHR40626:SF10">
    <property type="entry name" value="C2H2-TYPE DOMAIN-CONTAINING PROTEIN"/>
    <property type="match status" value="1"/>
</dbReference>
<dbReference type="InterPro" id="IPR007219">
    <property type="entry name" value="XnlR_reg_dom"/>
</dbReference>
<dbReference type="InterPro" id="IPR051059">
    <property type="entry name" value="VerF-like"/>
</dbReference>
<sequence>MPRGRPRSELAPCRYCRSNSSDWSIYNAMSERVRDSLPRSCLRYLSSIPSYTHEKPLSCHCGRSFGRQLLQSNPGTGLTPHSNLDSFSTAPDLGLDFSHITETVAPIPNVSSYFTPGDLYPQVGVSQEELQIPDPFWGNDAFSFPNFVPSQFLDTDVSLYDLFHQPSSPRDSASQAPFQGPPEILPTQNNPESEATFRADLGTNPITERPPKFPSVGDQLQNTRLDAGSDAVRCPWAVSSETYKIILREITQYQDALTNFSPPSRCAMVRYLEGYFKGFQSHLPFLHPPTFDAGNIRIELLLSMAAIGAMYRFEYPTGHHFHGAARSVLDYRLLRHRRNIVGQLTQKPQASLATGSCPSHSSGLLSNTNENGDSRSRTRGPDSPISDIHTVQALIIPMVVSSWGQKSLVQDSIATWSQLAFMWVAHEQRRRTFFEAYTIFNTHSIAFSVPPMILTREVSLYLPSCEAEWNAASSAPWERYRALSALHKPGFPETMNRLTNGESICEEGAISSFSNYVLIHGLVQKIYLEVQDAIFSGQEMSLTKSELRKTIETALRSWQCSWEATWESTLDPCSPKGPLGFNATALLRLAYIRLNSRIALCHEMIFDDPDSLTRSPSLDRTVLQCIHALSIPVRVGIAYVAHTQALHWGIQHSICHLECALLLAMWLQEIAETVRVDGVKSLRGDEQQLLSMSQSLVQETHLRETVDQEGDPVARINRLAAAISRLWAEISSGIHAFDIVHRIGRSLSVLASTLESQLPGT</sequence>
<evidence type="ECO:0000256" key="2">
    <source>
        <dbReference type="ARBA" id="ARBA00022723"/>
    </source>
</evidence>
<name>A0A1L9TRQ8_9EURO</name>
<dbReference type="GO" id="GO:0005634">
    <property type="term" value="C:nucleus"/>
    <property type="evidence" value="ECO:0007669"/>
    <property type="project" value="UniProtKB-SubCell"/>
</dbReference>
<organism evidence="9 10">
    <name type="scientific">Aspergillus sydowii CBS 593.65</name>
    <dbReference type="NCBI Taxonomy" id="1036612"/>
    <lineage>
        <taxon>Eukaryota</taxon>
        <taxon>Fungi</taxon>
        <taxon>Dikarya</taxon>
        <taxon>Ascomycota</taxon>
        <taxon>Pezizomycotina</taxon>
        <taxon>Eurotiomycetes</taxon>
        <taxon>Eurotiomycetidae</taxon>
        <taxon>Eurotiales</taxon>
        <taxon>Aspergillaceae</taxon>
        <taxon>Aspergillus</taxon>
        <taxon>Aspergillus subgen. Nidulantes</taxon>
    </lineage>
</organism>
<comment type="subcellular location">
    <subcellularLocation>
        <location evidence="1">Nucleus</location>
    </subcellularLocation>
</comment>
<evidence type="ECO:0000256" key="6">
    <source>
        <dbReference type="ARBA" id="ARBA00023242"/>
    </source>
</evidence>
<dbReference type="GeneID" id="63766912"/>
<dbReference type="Proteomes" id="UP000184356">
    <property type="component" value="Unassembled WGS sequence"/>
</dbReference>
<keyword evidence="2" id="KW-0479">Metal-binding</keyword>
<dbReference type="Pfam" id="PF04082">
    <property type="entry name" value="Fungal_trans"/>
    <property type="match status" value="1"/>
</dbReference>
<proteinExistence type="predicted"/>
<dbReference type="STRING" id="1036612.A0A1L9TRQ8"/>
<evidence type="ECO:0000259" key="8">
    <source>
        <dbReference type="Pfam" id="PF04082"/>
    </source>
</evidence>
<evidence type="ECO:0000256" key="5">
    <source>
        <dbReference type="ARBA" id="ARBA00022833"/>
    </source>
</evidence>
<protein>
    <recommendedName>
        <fullName evidence="8">Xylanolytic transcriptional activator regulatory domain-containing protein</fullName>
    </recommendedName>
</protein>
<keyword evidence="5" id="KW-0862">Zinc</keyword>
<feature type="region of interest" description="Disordered" evidence="7">
    <location>
        <begin position="164"/>
        <end position="190"/>
    </location>
</feature>
<dbReference type="RefSeq" id="XP_040705779.1">
    <property type="nucleotide sequence ID" value="XM_040850839.1"/>
</dbReference>
<dbReference type="GO" id="GO:0000978">
    <property type="term" value="F:RNA polymerase II cis-regulatory region sequence-specific DNA binding"/>
    <property type="evidence" value="ECO:0007669"/>
    <property type="project" value="InterPro"/>
</dbReference>
<gene>
    <name evidence="9" type="ORF">ASPSYDRAFT_75950</name>
</gene>
<feature type="compositionally biased region" description="Polar residues" evidence="7">
    <location>
        <begin position="165"/>
        <end position="177"/>
    </location>
</feature>
<evidence type="ECO:0000256" key="1">
    <source>
        <dbReference type="ARBA" id="ARBA00004123"/>
    </source>
</evidence>
<feature type="domain" description="Xylanolytic transcriptional activator regulatory" evidence="8">
    <location>
        <begin position="274"/>
        <end position="558"/>
    </location>
</feature>